<dbReference type="Proteomes" id="UP000259211">
    <property type="component" value="Unassembled WGS sequence"/>
</dbReference>
<dbReference type="PROSITE" id="PS51257">
    <property type="entry name" value="PROKAR_LIPOPROTEIN"/>
    <property type="match status" value="1"/>
</dbReference>
<evidence type="ECO:0000256" key="1">
    <source>
        <dbReference type="SAM" id="MobiDB-lite"/>
    </source>
</evidence>
<dbReference type="AlphaFoldDB" id="A0A3E2D9R4"/>
<evidence type="ECO:0000313" key="4">
    <source>
        <dbReference type="Proteomes" id="UP000259211"/>
    </source>
</evidence>
<dbReference type="EMBL" id="NOWI01000018">
    <property type="protein sequence ID" value="RFT42021.1"/>
    <property type="molecule type" value="Genomic_DNA"/>
</dbReference>
<evidence type="ECO:0008006" key="5">
    <source>
        <dbReference type="Google" id="ProtNLM"/>
    </source>
</evidence>
<feature type="signal peptide" evidence="2">
    <location>
        <begin position="1"/>
        <end position="18"/>
    </location>
</feature>
<dbReference type="RefSeq" id="WP_081302634.1">
    <property type="nucleotide sequence ID" value="NZ_JASORM010000039.1"/>
</dbReference>
<feature type="compositionally biased region" description="Low complexity" evidence="1">
    <location>
        <begin position="32"/>
        <end position="41"/>
    </location>
</feature>
<dbReference type="InterPro" id="IPR029046">
    <property type="entry name" value="LolA/LolB/LppX"/>
</dbReference>
<feature type="region of interest" description="Disordered" evidence="1">
    <location>
        <begin position="20"/>
        <end position="48"/>
    </location>
</feature>
<sequence length="244" mass="25831">MKAAVVITIAAASLSLTACGGNSDPSKAADKATSVATSATPTPAPDPIFTKGKVNRDDFSHDLTEGLKKMRTYHMEGSMGVAMSGEKHTMKLSSDYDGHDQSAPKAHVLVSAPDEGKDADVVILGKDVYQRSGSKWVKSSKTGVGMGQADVAKTVRESTNAMESVTYVGEDPRGHRFDVVLDPAKMGGREATATMNQKVKTTYWLDDAKRVVGMKMSTGAEGAGVTMDMTLSKFAEPVRIPKVS</sequence>
<proteinExistence type="predicted"/>
<organism evidence="3 4">
    <name type="scientific">Cutibacterium avidum</name>
    <dbReference type="NCBI Taxonomy" id="33010"/>
    <lineage>
        <taxon>Bacteria</taxon>
        <taxon>Bacillati</taxon>
        <taxon>Actinomycetota</taxon>
        <taxon>Actinomycetes</taxon>
        <taxon>Propionibacteriales</taxon>
        <taxon>Propionibacteriaceae</taxon>
        <taxon>Cutibacterium</taxon>
    </lineage>
</organism>
<dbReference type="SUPFAM" id="SSF89392">
    <property type="entry name" value="Prokaryotic lipoproteins and lipoprotein localization factors"/>
    <property type="match status" value="1"/>
</dbReference>
<feature type="chain" id="PRO_5038743242" description="LppX_LprAFG lipoprotein" evidence="2">
    <location>
        <begin position="19"/>
        <end position="244"/>
    </location>
</feature>
<evidence type="ECO:0000313" key="3">
    <source>
        <dbReference type="EMBL" id="RFT42021.1"/>
    </source>
</evidence>
<protein>
    <recommendedName>
        <fullName evidence="5">LppX_LprAFG lipoprotein</fullName>
    </recommendedName>
</protein>
<dbReference type="Gene3D" id="2.50.20.20">
    <property type="match status" value="1"/>
</dbReference>
<reference evidence="3 4" key="1">
    <citation type="submission" date="2017-07" db="EMBL/GenBank/DDBJ databases">
        <authorList>
            <person name="Sun Z.S."/>
            <person name="Albrecht U."/>
            <person name="Echele G."/>
            <person name="Lee C.C."/>
        </authorList>
    </citation>
    <scope>NUCLEOTIDE SEQUENCE [LARGE SCALE GENOMIC DNA]</scope>
    <source>
        <strain evidence="3 4">P16-029</strain>
    </source>
</reference>
<keyword evidence="2" id="KW-0732">Signal</keyword>
<gene>
    <name evidence="3" type="ORF">CHT91_12305</name>
</gene>
<comment type="caution">
    <text evidence="3">The sequence shown here is derived from an EMBL/GenBank/DDBJ whole genome shotgun (WGS) entry which is preliminary data.</text>
</comment>
<name>A0A3E2D9R4_9ACTN</name>
<evidence type="ECO:0000256" key="2">
    <source>
        <dbReference type="SAM" id="SignalP"/>
    </source>
</evidence>
<accession>A0A3E2D9R4</accession>